<proteinExistence type="predicted"/>
<evidence type="ECO:0000313" key="1">
    <source>
        <dbReference type="EMBL" id="QJA87485.1"/>
    </source>
</evidence>
<accession>A0A6M3L239</accession>
<dbReference type="InterPro" id="IPR021145">
    <property type="entry name" value="Portal_protein_SPP1_Gp6-like"/>
</dbReference>
<dbReference type="Pfam" id="PF05133">
    <property type="entry name" value="SPP1_portal"/>
    <property type="match status" value="1"/>
</dbReference>
<sequence length="473" mass="53908">MEPLEVIKGMNYGEIIKLFKRQVDIESQTKALSQYDVSKHDVFDTALRPWRKVSRATTATDENGDFIMADVWIDVVRVGISWQNDITEKRVAFTLSTPVKTGVIWYKETDKEKDLVNMVERIQNDNKMDYKNKEILRRKLSELEVAVIWYYADTGETKPKYTLKSKIVSPKLGDTLYPLFDVNGKMISFRRDYKLIKEGKDIEHSDIYTAEFEYKYIKKDSLWILDPDIKGNPVRNVANKILVEYYCQKEPVWHNVQSMIDRHEILTSNHGGMNDKFGAPMFIVSGEIKGEIIDNKTGSMMQMENDGTAAYAQLSSEPQSISLEQTNLEKFIGKMSQTPNITFDQMISIGQMSGFAAEMLFTDPHMAVRMEEETFGIGLQRRLNIIMAAIGALIDTSLAKECKVVQLKPEITPYLPQNTTEIIENLSVSVTSNIMSKETAVEQNPLIEDAKVEIDRLKNDATTELSGTEGLNQ</sequence>
<organism evidence="1">
    <name type="scientific">viral metagenome</name>
    <dbReference type="NCBI Taxonomy" id="1070528"/>
    <lineage>
        <taxon>unclassified sequences</taxon>
        <taxon>metagenomes</taxon>
        <taxon>organismal metagenomes</taxon>
    </lineage>
</organism>
<reference evidence="1" key="1">
    <citation type="submission" date="2020-03" db="EMBL/GenBank/DDBJ databases">
        <title>The deep terrestrial virosphere.</title>
        <authorList>
            <person name="Holmfeldt K."/>
            <person name="Nilsson E."/>
            <person name="Simone D."/>
            <person name="Lopez-Fernandez M."/>
            <person name="Wu X."/>
            <person name="de Brujin I."/>
            <person name="Lundin D."/>
            <person name="Andersson A."/>
            <person name="Bertilsson S."/>
            <person name="Dopson M."/>
        </authorList>
    </citation>
    <scope>NUCLEOTIDE SEQUENCE</scope>
    <source>
        <strain evidence="1">MM415B02984</strain>
    </source>
</reference>
<name>A0A6M3L239_9ZZZZ</name>
<gene>
    <name evidence="1" type="ORF">MM415B02984_0002</name>
</gene>
<protein>
    <submittedName>
        <fullName evidence="1">Putative portal protein</fullName>
    </submittedName>
</protein>
<dbReference type="EMBL" id="MT142710">
    <property type="protein sequence ID" value="QJA87485.1"/>
    <property type="molecule type" value="Genomic_DNA"/>
</dbReference>
<dbReference type="AlphaFoldDB" id="A0A6M3L239"/>